<proteinExistence type="predicted"/>
<evidence type="ECO:0000256" key="1">
    <source>
        <dbReference type="ARBA" id="ARBA00023015"/>
    </source>
</evidence>
<dbReference type="GeneID" id="93526620"/>
<dbReference type="OrthoDB" id="9797599at2"/>
<dbReference type="InterPro" id="IPR036390">
    <property type="entry name" value="WH_DNA-bd_sf"/>
</dbReference>
<dbReference type="AlphaFoldDB" id="A0A9Q7E8L3"/>
<dbReference type="EMBL" id="CP068108">
    <property type="protein sequence ID" value="QQU00766.1"/>
    <property type="molecule type" value="Genomic_DNA"/>
</dbReference>
<evidence type="ECO:0000313" key="5">
    <source>
        <dbReference type="EMBL" id="QQU00766.1"/>
    </source>
</evidence>
<keyword evidence="2" id="KW-0238">DNA-binding</keyword>
<evidence type="ECO:0000313" key="6">
    <source>
        <dbReference type="Proteomes" id="UP000596202"/>
    </source>
</evidence>
<gene>
    <name evidence="5" type="ORF">I6I88_03085</name>
</gene>
<feature type="domain" description="HTH hxlR-type" evidence="4">
    <location>
        <begin position="25"/>
        <end position="119"/>
    </location>
</feature>
<evidence type="ECO:0000256" key="3">
    <source>
        <dbReference type="ARBA" id="ARBA00023163"/>
    </source>
</evidence>
<reference evidence="5 6" key="1">
    <citation type="submission" date="2021-01" db="EMBL/GenBank/DDBJ databases">
        <title>FDA dAtabase for Regulatory Grade micrObial Sequences (FDA-ARGOS): Supporting development and validation of Infectious Disease Dx tests.</title>
        <authorList>
            <person name="Sproer C."/>
            <person name="Gronow S."/>
            <person name="Severitt S."/>
            <person name="Schroder I."/>
            <person name="Tallon L."/>
            <person name="Sadzewicz L."/>
            <person name="Zhao X."/>
            <person name="Boylan J."/>
            <person name="Ott S."/>
            <person name="Bowen H."/>
            <person name="Vavikolanu K."/>
            <person name="Mehta A."/>
            <person name="Aluvathingal J."/>
            <person name="Nadendla S."/>
            <person name="Lowell S."/>
            <person name="Myers T."/>
            <person name="Yan Y."/>
            <person name="Sichtig H."/>
        </authorList>
    </citation>
    <scope>NUCLEOTIDE SEQUENCE [LARGE SCALE GENOMIC DNA]</scope>
    <source>
        <strain evidence="5 6">FDAARGOS_1131</strain>
    </source>
</reference>
<dbReference type="PROSITE" id="PS51118">
    <property type="entry name" value="HTH_HXLR"/>
    <property type="match status" value="1"/>
</dbReference>
<dbReference type="Pfam" id="PF01638">
    <property type="entry name" value="HxlR"/>
    <property type="match status" value="1"/>
</dbReference>
<dbReference type="Gene3D" id="1.10.10.10">
    <property type="entry name" value="Winged helix-like DNA-binding domain superfamily/Winged helix DNA-binding domain"/>
    <property type="match status" value="1"/>
</dbReference>
<accession>A0A9Q7E8L3</accession>
<sequence length="119" mass="13604">MKNNTNSDNEYTTVEKKLTDFENTCVAQQALKTITGKWKISIIKIVAAQCPKRFGILKRDLDHIAQGTLTTVLRELEQDGILAREAFAEIPPRVEYKLTAKGIKLLPILIELEQWYQTE</sequence>
<dbReference type="InterPro" id="IPR002577">
    <property type="entry name" value="HTH_HxlR"/>
</dbReference>
<dbReference type="Proteomes" id="UP000596202">
    <property type="component" value="Chromosome"/>
</dbReference>
<dbReference type="SUPFAM" id="SSF46785">
    <property type="entry name" value="Winged helix' DNA-binding domain"/>
    <property type="match status" value="1"/>
</dbReference>
<keyword evidence="1" id="KW-0805">Transcription regulation</keyword>
<evidence type="ECO:0000259" key="4">
    <source>
        <dbReference type="PROSITE" id="PS51118"/>
    </source>
</evidence>
<dbReference type="GO" id="GO:0003677">
    <property type="term" value="F:DNA binding"/>
    <property type="evidence" value="ECO:0007669"/>
    <property type="project" value="UniProtKB-KW"/>
</dbReference>
<evidence type="ECO:0000256" key="2">
    <source>
        <dbReference type="ARBA" id="ARBA00023125"/>
    </source>
</evidence>
<keyword evidence="3" id="KW-0804">Transcription</keyword>
<protein>
    <submittedName>
        <fullName evidence="5">Helix-turn-helix transcriptional regulator</fullName>
    </submittedName>
</protein>
<name>A0A9Q7E8L3_MYROD</name>
<dbReference type="RefSeq" id="WP_002990489.1">
    <property type="nucleotide sequence ID" value="NZ_CP068108.1"/>
</dbReference>
<dbReference type="InterPro" id="IPR036388">
    <property type="entry name" value="WH-like_DNA-bd_sf"/>
</dbReference>
<organism evidence="5 6">
    <name type="scientific">Myroides odoratus</name>
    <name type="common">Flavobacterium odoratum</name>
    <dbReference type="NCBI Taxonomy" id="256"/>
    <lineage>
        <taxon>Bacteria</taxon>
        <taxon>Pseudomonadati</taxon>
        <taxon>Bacteroidota</taxon>
        <taxon>Flavobacteriia</taxon>
        <taxon>Flavobacteriales</taxon>
        <taxon>Flavobacteriaceae</taxon>
        <taxon>Myroides</taxon>
    </lineage>
</organism>
<dbReference type="PANTHER" id="PTHR33204">
    <property type="entry name" value="TRANSCRIPTIONAL REGULATOR, MARR FAMILY"/>
    <property type="match status" value="1"/>
</dbReference>